<feature type="transmembrane region" description="Helical" evidence="1">
    <location>
        <begin position="903"/>
        <end position="928"/>
    </location>
</feature>
<protein>
    <submittedName>
        <fullName evidence="2">Efflux RND transporter permease subunit</fullName>
    </submittedName>
</protein>
<name>A0A937X4S3_9BACT</name>
<gene>
    <name evidence="2" type="ORF">FJZ00_03465</name>
</gene>
<comment type="caution">
    <text evidence="2">The sequence shown here is derived from an EMBL/GenBank/DDBJ whole genome shotgun (WGS) entry which is preliminary data.</text>
</comment>
<proteinExistence type="predicted"/>
<dbReference type="Gene3D" id="3.30.70.1320">
    <property type="entry name" value="Multidrug efflux transporter AcrB pore domain like"/>
    <property type="match status" value="1"/>
</dbReference>
<dbReference type="GO" id="GO:0042910">
    <property type="term" value="F:xenobiotic transmembrane transporter activity"/>
    <property type="evidence" value="ECO:0007669"/>
    <property type="project" value="TreeGrafter"/>
</dbReference>
<feature type="transmembrane region" description="Helical" evidence="1">
    <location>
        <begin position="980"/>
        <end position="1006"/>
    </location>
</feature>
<keyword evidence="1" id="KW-0812">Transmembrane</keyword>
<dbReference type="SUPFAM" id="SSF82866">
    <property type="entry name" value="Multidrug efflux transporter AcrB transmembrane domain"/>
    <property type="match status" value="2"/>
</dbReference>
<dbReference type="SUPFAM" id="SSF82714">
    <property type="entry name" value="Multidrug efflux transporter AcrB TolC docking domain, DN and DC subdomains"/>
    <property type="match status" value="2"/>
</dbReference>
<dbReference type="PRINTS" id="PR00702">
    <property type="entry name" value="ACRIFLAVINRP"/>
</dbReference>
<dbReference type="SUPFAM" id="SSF82693">
    <property type="entry name" value="Multidrug efflux transporter AcrB pore domain, PN1, PN2, PC1 and PC2 subdomains"/>
    <property type="match status" value="3"/>
</dbReference>
<dbReference type="GO" id="GO:0005886">
    <property type="term" value="C:plasma membrane"/>
    <property type="evidence" value="ECO:0007669"/>
    <property type="project" value="TreeGrafter"/>
</dbReference>
<feature type="transmembrane region" description="Helical" evidence="1">
    <location>
        <begin position="21"/>
        <end position="39"/>
    </location>
</feature>
<feature type="transmembrane region" description="Helical" evidence="1">
    <location>
        <begin position="364"/>
        <end position="388"/>
    </location>
</feature>
<accession>A0A937X4S3</accession>
<reference evidence="2 3" key="1">
    <citation type="submission" date="2019-03" db="EMBL/GenBank/DDBJ databases">
        <title>Lake Tanganyika Metagenome-Assembled Genomes (MAGs).</title>
        <authorList>
            <person name="Tran P."/>
        </authorList>
    </citation>
    <scope>NUCLEOTIDE SEQUENCE [LARGE SCALE GENOMIC DNA]</scope>
    <source>
        <strain evidence="2">K_DeepCast_65m_m2_236</strain>
    </source>
</reference>
<keyword evidence="1" id="KW-0472">Membrane</keyword>
<feature type="transmembrane region" description="Helical" evidence="1">
    <location>
        <begin position="949"/>
        <end position="968"/>
    </location>
</feature>
<dbReference type="AlphaFoldDB" id="A0A937X4S3"/>
<dbReference type="Proteomes" id="UP000703893">
    <property type="component" value="Unassembled WGS sequence"/>
</dbReference>
<dbReference type="Gene3D" id="1.20.1640.10">
    <property type="entry name" value="Multidrug efflux transporter AcrB transmembrane domain"/>
    <property type="match status" value="2"/>
</dbReference>
<feature type="transmembrane region" description="Helical" evidence="1">
    <location>
        <begin position="435"/>
        <end position="455"/>
    </location>
</feature>
<feature type="transmembrane region" description="Helical" evidence="1">
    <location>
        <begin position="338"/>
        <end position="357"/>
    </location>
</feature>
<feature type="transmembrane region" description="Helical" evidence="1">
    <location>
        <begin position="877"/>
        <end position="897"/>
    </location>
</feature>
<dbReference type="Pfam" id="PF00873">
    <property type="entry name" value="ACR_tran"/>
    <property type="match status" value="1"/>
</dbReference>
<dbReference type="InterPro" id="IPR001036">
    <property type="entry name" value="Acrflvin-R"/>
</dbReference>
<feature type="transmembrane region" description="Helical" evidence="1">
    <location>
        <begin position="467"/>
        <end position="485"/>
    </location>
</feature>
<dbReference type="PANTHER" id="PTHR32063">
    <property type="match status" value="1"/>
</dbReference>
<organism evidence="2 3">
    <name type="scientific">Candidatus Tanganyikabacteria bacterium</name>
    <dbReference type="NCBI Taxonomy" id="2961651"/>
    <lineage>
        <taxon>Bacteria</taxon>
        <taxon>Bacillati</taxon>
        <taxon>Candidatus Sericytochromatia</taxon>
        <taxon>Candidatus Tanganyikabacteria</taxon>
    </lineage>
</organism>
<keyword evidence="1" id="KW-1133">Transmembrane helix</keyword>
<evidence type="ECO:0000256" key="1">
    <source>
        <dbReference type="SAM" id="Phobius"/>
    </source>
</evidence>
<feature type="transmembrane region" description="Helical" evidence="1">
    <location>
        <begin position="850"/>
        <end position="870"/>
    </location>
</feature>
<dbReference type="Gene3D" id="3.30.70.1440">
    <property type="entry name" value="Multidrug efflux transporter AcrB pore domain"/>
    <property type="match status" value="1"/>
</dbReference>
<dbReference type="InterPro" id="IPR027463">
    <property type="entry name" value="AcrB_DN_DC_subdom"/>
</dbReference>
<sequence>MHEPRDVSNFSAPFIRRPVMTTMMVVILLVLGFTGFRNLSLDLFPNVEFPVVLVSVTYPGAAPQEVEALVTKPIEEAISSAGGLDELRSYSLEGLSWTIAQFTIETSAKLAAADLRDKVAAIRYKLPEDARDPTFQIFDPASEPIVNYALKGGDPRDLTTLLTEVIKPRIESIDGVAEVEMHGDRKREIQIQLEPERLAAFKLSLLSVFGALKQENYDLPAGSFREGGRDLALRAMGKFRSLEELGTLQVPTPAGGHVQVRDLGRVVDTVQDPTTAAIINGERGLMFGIIKQNGANSAKVGDAVHKVLDELKPVLPPGVDLIKARDLSEFTKESNISVWEHMAVGGLLAVAVLFLFLRSKAATFIGGLAIPLSVVATFYFMDLAGFSFNMLTNLALSMVIGILVDDAVVDLENIYRHMERGQPGIPAAIDATREIQLAVTATTLTIVAVFVPVGFMTGMVGKFFREFGLTVAFAVLVSLLIARTVTPMLAARMLRVKPNAAGEDADTGFALAPHYKRLLAWALRHRRVVVALAVAAFAGGIALVPFIPKGFMTQADREEFSLIIEMPKGTSLEATVEGVMKVEALARKRPEVKNVFTFVGSRGSADRAQLYAQLTGRGERKLTDVEVAQAIRDEAQKLPGIQTAVRVIGMVVQGNQNYPVNVEMLSDDLGKLAASADRLMALLKRHNAFTDVDSTLAQARPEMQLAIDRDRAADLGVTSAVLAQTLRLATIGDTTTTYSEGDFDHDVRVRADPAVRDDLARLTALTIPIPGRGPVAVGAVTEVRTLAGFAEINRKNRTRVVNVVANLRPGVPLGDALKLVGELVPRAEIPPDVKVSHEGQAKDMRDVFTGLLQALGLAILFIYVILAIQFESFVHPLTIMVSLPLSVVGAFLALWVSGTELGMMALIGVIMLMGIVTKNAILIVDFTITLRQRGMERLEALLHAGPIRLRPILMTTAAMVAGMAPMAARIGAGSEFRYPMAIVVIGGLIASTLLTLLVVPVAYTIFDDFGAWIRRKMGWGESARIAGAAAELEPRRELVTMD</sequence>
<dbReference type="EMBL" id="VGJX01000145">
    <property type="protein sequence ID" value="MBM3274185.1"/>
    <property type="molecule type" value="Genomic_DNA"/>
</dbReference>
<dbReference type="Gene3D" id="3.30.2090.10">
    <property type="entry name" value="Multidrug efflux transporter AcrB TolC docking domain, DN and DC subdomains"/>
    <property type="match status" value="2"/>
</dbReference>
<evidence type="ECO:0000313" key="3">
    <source>
        <dbReference type="Proteomes" id="UP000703893"/>
    </source>
</evidence>
<dbReference type="Gene3D" id="3.30.70.1430">
    <property type="entry name" value="Multidrug efflux transporter AcrB pore domain"/>
    <property type="match status" value="2"/>
</dbReference>
<dbReference type="PANTHER" id="PTHR32063:SF0">
    <property type="entry name" value="SWARMING MOTILITY PROTEIN SWRC"/>
    <property type="match status" value="1"/>
</dbReference>
<evidence type="ECO:0000313" key="2">
    <source>
        <dbReference type="EMBL" id="MBM3274185.1"/>
    </source>
</evidence>
<feature type="transmembrane region" description="Helical" evidence="1">
    <location>
        <begin position="528"/>
        <end position="547"/>
    </location>
</feature>